<evidence type="ECO:0000313" key="2">
    <source>
        <dbReference type="Proteomes" id="UP000233491"/>
    </source>
</evidence>
<reference evidence="1 2" key="1">
    <citation type="submission" date="2017-12" db="EMBL/GenBank/DDBJ databases">
        <title>Anaerobic carbon monoxide metabolism by Pleomorphomonas carboxyditropha sp. nov., a new mesophilic hydrogenogenic carboxidotroph.</title>
        <authorList>
            <person name="Esquivel-Elizondo S."/>
            <person name="Krajmalnik-Brown R."/>
        </authorList>
    </citation>
    <scope>NUCLEOTIDE SEQUENCE [LARGE SCALE GENOMIC DNA]</scope>
    <source>
        <strain evidence="1 2">R5-392</strain>
    </source>
</reference>
<dbReference type="GO" id="GO:0016787">
    <property type="term" value="F:hydrolase activity"/>
    <property type="evidence" value="ECO:0007669"/>
    <property type="project" value="UniProtKB-KW"/>
</dbReference>
<dbReference type="SUPFAM" id="SSF53474">
    <property type="entry name" value="alpha/beta-Hydrolases"/>
    <property type="match status" value="1"/>
</dbReference>
<organism evidence="1 2">
    <name type="scientific">Pleomorphomonas diazotrophica</name>
    <dbReference type="NCBI Taxonomy" id="1166257"/>
    <lineage>
        <taxon>Bacteria</taxon>
        <taxon>Pseudomonadati</taxon>
        <taxon>Pseudomonadota</taxon>
        <taxon>Alphaproteobacteria</taxon>
        <taxon>Hyphomicrobiales</taxon>
        <taxon>Pleomorphomonadaceae</taxon>
        <taxon>Pleomorphomonas</taxon>
    </lineage>
</organism>
<dbReference type="EMBL" id="PJNW01000002">
    <property type="protein sequence ID" value="PKR90219.1"/>
    <property type="molecule type" value="Genomic_DNA"/>
</dbReference>
<accession>A0A1I4R3U2</accession>
<evidence type="ECO:0000313" key="1">
    <source>
        <dbReference type="EMBL" id="PKR90219.1"/>
    </source>
</evidence>
<dbReference type="RefSeq" id="WP_101287314.1">
    <property type="nucleotide sequence ID" value="NZ_FOUQ01000001.1"/>
</dbReference>
<keyword evidence="1" id="KW-0378">Hydrolase</keyword>
<dbReference type="InterPro" id="IPR010662">
    <property type="entry name" value="RBBP9/YdeN"/>
</dbReference>
<proteinExistence type="predicted"/>
<name>A0A1I4R3U2_9HYPH</name>
<gene>
    <name evidence="1" type="ORF">CXZ10_02185</name>
</gene>
<protein>
    <submittedName>
        <fullName evidence="1">Alpha/beta hydrolase</fullName>
    </submittedName>
</protein>
<dbReference type="AlphaFoldDB" id="A0A1I4R3U2"/>
<dbReference type="Gene3D" id="3.40.50.1820">
    <property type="entry name" value="alpha/beta hydrolase"/>
    <property type="match status" value="1"/>
</dbReference>
<dbReference type="Proteomes" id="UP000233491">
    <property type="component" value="Unassembled WGS sequence"/>
</dbReference>
<dbReference type="Pfam" id="PF06821">
    <property type="entry name" value="Ser_hydrolase"/>
    <property type="match status" value="1"/>
</dbReference>
<dbReference type="OrthoDB" id="9804993at2"/>
<sequence length="186" mass="20085">MKTSECDILIVPGWNNSGPDHWQTRWEKRLPTARRVAQRDWAHPDRDAWVSALGIAIGKAKRPVVLVAHSLGVATVIHAAPYVGRKVAAAFLVGLPDVDRLDVPEIQSFAGLSSDPLPFPSMLVASRDDPYCAFERADEYAAAWGSDFVDAGFAGHINGDTGYGPWPEGLTRFATLLKRAGAPAAP</sequence>
<keyword evidence="2" id="KW-1185">Reference proteome</keyword>
<comment type="caution">
    <text evidence="1">The sequence shown here is derived from an EMBL/GenBank/DDBJ whole genome shotgun (WGS) entry which is preliminary data.</text>
</comment>
<dbReference type="InterPro" id="IPR029058">
    <property type="entry name" value="AB_hydrolase_fold"/>
</dbReference>